<accession>A0A517DXT3</accession>
<organism evidence="1 2">
    <name type="scientific">Sporomusa termitida</name>
    <dbReference type="NCBI Taxonomy" id="2377"/>
    <lineage>
        <taxon>Bacteria</taxon>
        <taxon>Bacillati</taxon>
        <taxon>Bacillota</taxon>
        <taxon>Negativicutes</taxon>
        <taxon>Selenomonadales</taxon>
        <taxon>Sporomusaceae</taxon>
        <taxon>Sporomusa</taxon>
    </lineage>
</organism>
<dbReference type="Pfam" id="PF19842">
    <property type="entry name" value="YqeC"/>
    <property type="match status" value="1"/>
</dbReference>
<gene>
    <name evidence="1" type="ORF">SPTER_35920</name>
</gene>
<dbReference type="EMBL" id="CP036259">
    <property type="protein sequence ID" value="QDR82170.1"/>
    <property type="molecule type" value="Genomic_DNA"/>
</dbReference>
<reference evidence="1 2" key="1">
    <citation type="submission" date="2019-02" db="EMBL/GenBank/DDBJ databases">
        <title>Closed genome of Sporomusa termitida DSM 4440.</title>
        <authorList>
            <person name="Poehlein A."/>
            <person name="Daniel R."/>
        </authorList>
    </citation>
    <scope>NUCLEOTIDE SEQUENCE [LARGE SCALE GENOMIC DNA]</scope>
    <source>
        <strain evidence="1 2">DSM 4440</strain>
    </source>
</reference>
<dbReference type="RefSeq" id="WP_144351588.1">
    <property type="nucleotide sequence ID" value="NZ_CP036259.1"/>
</dbReference>
<dbReference type="OrthoDB" id="368187at2"/>
<sequence length="251" mass="25739">MLWAALGLNRPAVVACVGAGGKTSLIQSLAAGACRRGWPVLVTATTKMFYSQVAGYELVLTEAAATGVAQVAAALQQGQPVGWFARLEGEKVIGVPAGGIDSIAAKAPWANILIEADGARQALLKAPSAREPVIPACTSVTVGIVNLGAVGQPLTAANTHRPELVSGIIGKQAGAAVAWSDIVRLAVHRQGLFQYARGTRVLLLSGAQDPDLRPAGRLIAGDKTLAGAGLARVVLTTGYGCNMQPCEVYLL</sequence>
<name>A0A517DXT3_9FIRM</name>
<dbReference type="Proteomes" id="UP000320776">
    <property type="component" value="Chromosome"/>
</dbReference>
<keyword evidence="2" id="KW-1185">Reference proteome</keyword>
<proteinExistence type="predicted"/>
<protein>
    <submittedName>
        <fullName evidence="1">TIGR03172: putative selenium-dependent hydroxylase accessory protein YqeC</fullName>
    </submittedName>
</protein>
<dbReference type="KEGG" id="sted:SPTER_35920"/>
<evidence type="ECO:0000313" key="1">
    <source>
        <dbReference type="EMBL" id="QDR82170.1"/>
    </source>
</evidence>
<dbReference type="NCBIfam" id="TIGR03172">
    <property type="entry name" value="selenium cofactor biosynthesis protein YqeC"/>
    <property type="match status" value="1"/>
</dbReference>
<evidence type="ECO:0000313" key="2">
    <source>
        <dbReference type="Proteomes" id="UP000320776"/>
    </source>
</evidence>
<dbReference type="AlphaFoldDB" id="A0A517DXT3"/>
<dbReference type="InterPro" id="IPR017587">
    <property type="entry name" value="YqeC"/>
</dbReference>